<keyword evidence="1" id="KW-1133">Transmembrane helix</keyword>
<keyword evidence="1" id="KW-0812">Transmembrane</keyword>
<proteinExistence type="predicted"/>
<evidence type="ECO:0000313" key="3">
    <source>
        <dbReference type="Proteomes" id="UP000634667"/>
    </source>
</evidence>
<organism evidence="2 3">
    <name type="scientific">Alishewanella tabrizica</name>
    <dbReference type="NCBI Taxonomy" id="671278"/>
    <lineage>
        <taxon>Bacteria</taxon>
        <taxon>Pseudomonadati</taxon>
        <taxon>Pseudomonadota</taxon>
        <taxon>Gammaproteobacteria</taxon>
        <taxon>Alteromonadales</taxon>
        <taxon>Alteromonadaceae</taxon>
        <taxon>Alishewanella</taxon>
    </lineage>
</organism>
<keyword evidence="1" id="KW-0472">Membrane</keyword>
<name>A0ABQ2WPY8_9ALTE</name>
<gene>
    <name evidence="2" type="ORF">GCM10008111_22230</name>
</gene>
<evidence type="ECO:0000256" key="1">
    <source>
        <dbReference type="SAM" id="Phobius"/>
    </source>
</evidence>
<feature type="transmembrane region" description="Helical" evidence="1">
    <location>
        <begin position="12"/>
        <end position="39"/>
    </location>
</feature>
<sequence length="140" mass="16226">MLWLFIKESIPLQFLVTALVGIIFWLLGWSAIAIMAFVFTLELLFFKANTNVADDVVFSKDIFNLIKKEGDQLRVGMEVGSIKNIKLIKLWQQDEHGHIALTLNAHSSVRYKFPNNQYHPLLDWFKANLPEVELVTAYRF</sequence>
<protein>
    <submittedName>
        <fullName evidence="2">Uncharacterized protein</fullName>
    </submittedName>
</protein>
<accession>A0ABQ2WPY8</accession>
<evidence type="ECO:0000313" key="2">
    <source>
        <dbReference type="EMBL" id="GGW65854.1"/>
    </source>
</evidence>
<dbReference type="EMBL" id="BMYR01000009">
    <property type="protein sequence ID" value="GGW65854.1"/>
    <property type="molecule type" value="Genomic_DNA"/>
</dbReference>
<comment type="caution">
    <text evidence="2">The sequence shown here is derived from an EMBL/GenBank/DDBJ whole genome shotgun (WGS) entry which is preliminary data.</text>
</comment>
<keyword evidence="3" id="KW-1185">Reference proteome</keyword>
<reference evidence="3" key="1">
    <citation type="journal article" date="2019" name="Int. J. Syst. Evol. Microbiol.">
        <title>The Global Catalogue of Microorganisms (GCM) 10K type strain sequencing project: providing services to taxonomists for standard genome sequencing and annotation.</title>
        <authorList>
            <consortium name="The Broad Institute Genomics Platform"/>
            <consortium name="The Broad Institute Genome Sequencing Center for Infectious Disease"/>
            <person name="Wu L."/>
            <person name="Ma J."/>
        </authorList>
    </citation>
    <scope>NUCLEOTIDE SEQUENCE [LARGE SCALE GENOMIC DNA]</scope>
    <source>
        <strain evidence="3">KCTC 23723</strain>
    </source>
</reference>
<dbReference type="Proteomes" id="UP000634667">
    <property type="component" value="Unassembled WGS sequence"/>
</dbReference>